<accession>A0A9P5YVE9</accession>
<dbReference type="AlphaFoldDB" id="A0A9P5YVE9"/>
<dbReference type="Proteomes" id="UP000807469">
    <property type="component" value="Unassembled WGS sequence"/>
</dbReference>
<organism evidence="2 3">
    <name type="scientific">Pholiota conissans</name>
    <dbReference type="NCBI Taxonomy" id="109636"/>
    <lineage>
        <taxon>Eukaryota</taxon>
        <taxon>Fungi</taxon>
        <taxon>Dikarya</taxon>
        <taxon>Basidiomycota</taxon>
        <taxon>Agaricomycotina</taxon>
        <taxon>Agaricomycetes</taxon>
        <taxon>Agaricomycetidae</taxon>
        <taxon>Agaricales</taxon>
        <taxon>Agaricineae</taxon>
        <taxon>Strophariaceae</taxon>
        <taxon>Pholiota</taxon>
    </lineage>
</organism>
<proteinExistence type="predicted"/>
<comment type="caution">
    <text evidence="2">The sequence shown here is derived from an EMBL/GenBank/DDBJ whole genome shotgun (WGS) entry which is preliminary data.</text>
</comment>
<sequence length="200" mass="23242">MTIRHPAPAKAKAKTRPRARCNMHISSLHIPGPRLNQISVYAFFASFVVYSFLFLPSVLLSSHPTLPDYQRIQSTCIFILFYPHHTQSASNQLTFHQLHFSFYVFYPTIRIKFFFQFNTLSYAIPLPISMVPRHFSVFVLFNKHTSFEKSRNLYPIHSFSDERRTTSFLISSLHILDAMSCRASPPCMHACMRKHTSCCM</sequence>
<keyword evidence="1" id="KW-0812">Transmembrane</keyword>
<feature type="transmembrane region" description="Helical" evidence="1">
    <location>
        <begin position="38"/>
        <end position="59"/>
    </location>
</feature>
<keyword evidence="3" id="KW-1185">Reference proteome</keyword>
<evidence type="ECO:0000256" key="1">
    <source>
        <dbReference type="SAM" id="Phobius"/>
    </source>
</evidence>
<protein>
    <submittedName>
        <fullName evidence="2">Uncharacterized protein</fullName>
    </submittedName>
</protein>
<name>A0A9P5YVE9_9AGAR</name>
<dbReference type="EMBL" id="MU155291">
    <property type="protein sequence ID" value="KAF9476523.1"/>
    <property type="molecule type" value="Genomic_DNA"/>
</dbReference>
<keyword evidence="1" id="KW-1133">Transmembrane helix</keyword>
<evidence type="ECO:0000313" key="2">
    <source>
        <dbReference type="EMBL" id="KAF9476523.1"/>
    </source>
</evidence>
<reference evidence="2" key="1">
    <citation type="submission" date="2020-11" db="EMBL/GenBank/DDBJ databases">
        <authorList>
            <consortium name="DOE Joint Genome Institute"/>
            <person name="Ahrendt S."/>
            <person name="Riley R."/>
            <person name="Andreopoulos W."/>
            <person name="Labutti K."/>
            <person name="Pangilinan J."/>
            <person name="Ruiz-Duenas F.J."/>
            <person name="Barrasa J.M."/>
            <person name="Sanchez-Garcia M."/>
            <person name="Camarero S."/>
            <person name="Miyauchi S."/>
            <person name="Serrano A."/>
            <person name="Linde D."/>
            <person name="Babiker R."/>
            <person name="Drula E."/>
            <person name="Ayuso-Fernandez I."/>
            <person name="Pacheco R."/>
            <person name="Padilla G."/>
            <person name="Ferreira P."/>
            <person name="Barriuso J."/>
            <person name="Kellner H."/>
            <person name="Castanera R."/>
            <person name="Alfaro M."/>
            <person name="Ramirez L."/>
            <person name="Pisabarro A.G."/>
            <person name="Kuo A."/>
            <person name="Tritt A."/>
            <person name="Lipzen A."/>
            <person name="He G."/>
            <person name="Yan M."/>
            <person name="Ng V."/>
            <person name="Cullen D."/>
            <person name="Martin F."/>
            <person name="Rosso M.-N."/>
            <person name="Henrissat B."/>
            <person name="Hibbett D."/>
            <person name="Martinez A.T."/>
            <person name="Grigoriev I.V."/>
        </authorList>
    </citation>
    <scope>NUCLEOTIDE SEQUENCE</scope>
    <source>
        <strain evidence="2">CIRM-BRFM 674</strain>
    </source>
</reference>
<evidence type="ECO:0000313" key="3">
    <source>
        <dbReference type="Proteomes" id="UP000807469"/>
    </source>
</evidence>
<keyword evidence="1" id="KW-0472">Membrane</keyword>
<feature type="transmembrane region" description="Helical" evidence="1">
    <location>
        <begin position="122"/>
        <end position="141"/>
    </location>
</feature>
<gene>
    <name evidence="2" type="ORF">BDN70DRAFT_166709</name>
</gene>